<feature type="compositionally biased region" description="Low complexity" evidence="1">
    <location>
        <begin position="77"/>
        <end position="97"/>
    </location>
</feature>
<evidence type="ECO:0000313" key="3">
    <source>
        <dbReference type="Proteomes" id="UP000796880"/>
    </source>
</evidence>
<evidence type="ECO:0000256" key="1">
    <source>
        <dbReference type="SAM" id="MobiDB-lite"/>
    </source>
</evidence>
<feature type="compositionally biased region" description="Basic and acidic residues" evidence="1">
    <location>
        <begin position="415"/>
        <end position="425"/>
    </location>
</feature>
<dbReference type="GO" id="GO:0051276">
    <property type="term" value="P:chromosome organization"/>
    <property type="evidence" value="ECO:0007669"/>
    <property type="project" value="TreeGrafter"/>
</dbReference>
<feature type="region of interest" description="Disordered" evidence="1">
    <location>
        <begin position="246"/>
        <end position="271"/>
    </location>
</feature>
<name>A0A8K0DTI5_9ROSA</name>
<proteinExistence type="predicted"/>
<accession>A0A8K0DTI5</accession>
<dbReference type="GO" id="GO:0003690">
    <property type="term" value="F:double-stranded DNA binding"/>
    <property type="evidence" value="ECO:0007669"/>
    <property type="project" value="InterPro"/>
</dbReference>
<dbReference type="OrthoDB" id="549068at2759"/>
<dbReference type="PANTHER" id="PTHR34810">
    <property type="entry name" value="DNA-BINDING PROTEIN BIN4"/>
    <property type="match status" value="1"/>
</dbReference>
<organism evidence="2 3">
    <name type="scientific">Rhamnella rubrinervis</name>
    <dbReference type="NCBI Taxonomy" id="2594499"/>
    <lineage>
        <taxon>Eukaryota</taxon>
        <taxon>Viridiplantae</taxon>
        <taxon>Streptophyta</taxon>
        <taxon>Embryophyta</taxon>
        <taxon>Tracheophyta</taxon>
        <taxon>Spermatophyta</taxon>
        <taxon>Magnoliopsida</taxon>
        <taxon>eudicotyledons</taxon>
        <taxon>Gunneridae</taxon>
        <taxon>Pentapetalae</taxon>
        <taxon>rosids</taxon>
        <taxon>fabids</taxon>
        <taxon>Rosales</taxon>
        <taxon>Rhamnaceae</taxon>
        <taxon>rhamnoid group</taxon>
        <taxon>Rhamneae</taxon>
        <taxon>Rhamnella</taxon>
    </lineage>
</organism>
<dbReference type="Proteomes" id="UP000796880">
    <property type="component" value="Unassembled WGS sequence"/>
</dbReference>
<dbReference type="EMBL" id="VOIH02000011">
    <property type="protein sequence ID" value="KAF3433819.1"/>
    <property type="molecule type" value="Genomic_DNA"/>
</dbReference>
<sequence>MDFQYRISHSSFCQWQSKEDNFWESREVRATNNLGKFRSSFVIEAKMGCYRDQSPDWLRAFQVLRIIILFQAPTHSSVTLSSGSESSRNGSPSGEEGTNWDESSLCKSSKIQGDSSAETLSNERSRSKSPEKGKRPKIEDQVLEKNKSGNPKKRKGDSGRKKVRKKIKVENPVETHVRNYNVNIISYNYPTLLLLPGDRLHVLLGQAIASLLSLCSLSIMMTKIVYIEQEMNNSVWALSSDSDLCPDSSPVRENQLQHGESSDQKTSQLPWRGMEEEECGKLIEPQVSSSRLPLVPSEKVHRSKVDGDMGAVGRIVISDSLSGNHEMYLDLKGTIYKTTIVPSRTFCIVSFGQSEAKTETIMNDFNQLKPESNVYEAETMVEGTLDGFSFDSEEEGDKILKPTSNQTDHNEDVEEQHSEKSKGKS</sequence>
<protein>
    <submittedName>
        <fullName evidence="2">Uncharacterized protein</fullName>
    </submittedName>
</protein>
<dbReference type="AlphaFoldDB" id="A0A8K0DTI5"/>
<feature type="compositionally biased region" description="Polar residues" evidence="1">
    <location>
        <begin position="100"/>
        <end position="120"/>
    </location>
</feature>
<dbReference type="InterPro" id="IPR033246">
    <property type="entry name" value="BIN4"/>
</dbReference>
<feature type="compositionally biased region" description="Basic residues" evidence="1">
    <location>
        <begin position="150"/>
        <end position="167"/>
    </location>
</feature>
<comment type="caution">
    <text evidence="2">The sequence shown here is derived from an EMBL/GenBank/DDBJ whole genome shotgun (WGS) entry which is preliminary data.</text>
</comment>
<keyword evidence="3" id="KW-1185">Reference proteome</keyword>
<dbReference type="GO" id="GO:0042023">
    <property type="term" value="P:DNA endoreduplication"/>
    <property type="evidence" value="ECO:0007669"/>
    <property type="project" value="InterPro"/>
</dbReference>
<feature type="compositionally biased region" description="Basic and acidic residues" evidence="1">
    <location>
        <begin position="121"/>
        <end position="147"/>
    </location>
</feature>
<dbReference type="GO" id="GO:0005634">
    <property type="term" value="C:nucleus"/>
    <property type="evidence" value="ECO:0007669"/>
    <property type="project" value="TreeGrafter"/>
</dbReference>
<dbReference type="PANTHER" id="PTHR34810:SF1">
    <property type="entry name" value="DNA-BINDING PROTEIN BIN4"/>
    <property type="match status" value="1"/>
</dbReference>
<gene>
    <name evidence="2" type="ORF">FNV43_RR24922</name>
</gene>
<dbReference type="GO" id="GO:0009330">
    <property type="term" value="C:DNA topoisomerase type II (double strand cut, ATP-hydrolyzing) complex"/>
    <property type="evidence" value="ECO:0007669"/>
    <property type="project" value="InterPro"/>
</dbReference>
<feature type="compositionally biased region" description="Polar residues" evidence="1">
    <location>
        <begin position="251"/>
        <end position="269"/>
    </location>
</feature>
<evidence type="ECO:0000313" key="2">
    <source>
        <dbReference type="EMBL" id="KAF3433819.1"/>
    </source>
</evidence>
<feature type="region of interest" description="Disordered" evidence="1">
    <location>
        <begin position="77"/>
        <end position="168"/>
    </location>
</feature>
<reference evidence="2" key="1">
    <citation type="submission" date="2020-03" db="EMBL/GenBank/DDBJ databases">
        <title>A high-quality chromosome-level genome assembly of a woody plant with both climbing and erect habits, Rhamnella rubrinervis.</title>
        <authorList>
            <person name="Lu Z."/>
            <person name="Yang Y."/>
            <person name="Zhu X."/>
            <person name="Sun Y."/>
        </authorList>
    </citation>
    <scope>NUCLEOTIDE SEQUENCE</scope>
    <source>
        <strain evidence="2">BYM</strain>
        <tissue evidence="2">Leaf</tissue>
    </source>
</reference>
<feature type="region of interest" description="Disordered" evidence="1">
    <location>
        <begin position="385"/>
        <end position="425"/>
    </location>
</feature>